<accession>A0ABM1ABW1</accession>
<evidence type="ECO:0000313" key="13">
    <source>
        <dbReference type="Proteomes" id="UP000694888"/>
    </source>
</evidence>
<keyword evidence="8" id="KW-1015">Disulfide bond</keyword>
<evidence type="ECO:0000256" key="8">
    <source>
        <dbReference type="ARBA" id="ARBA00023157"/>
    </source>
</evidence>
<dbReference type="GeneID" id="101855221"/>
<proteinExistence type="inferred from homology"/>
<dbReference type="Gene3D" id="3.90.550.10">
    <property type="entry name" value="Spore Coat Polysaccharide Biosynthesis Protein SpsA, Chain A"/>
    <property type="match status" value="1"/>
</dbReference>
<evidence type="ECO:0000256" key="6">
    <source>
        <dbReference type="ARBA" id="ARBA00022989"/>
    </source>
</evidence>
<keyword evidence="6" id="KW-1133">Transmembrane helix</keyword>
<dbReference type="Pfam" id="PF09258">
    <property type="entry name" value="Glyco_transf_64"/>
    <property type="match status" value="1"/>
</dbReference>
<dbReference type="RefSeq" id="XP_012944743.1">
    <property type="nucleotide sequence ID" value="XM_013089289.2"/>
</dbReference>
<comment type="subcellular location">
    <subcellularLocation>
        <location evidence="1">Endoplasmic reticulum membrane</location>
        <topology evidence="1">Single-pass type II membrane protein</topology>
    </subcellularLocation>
</comment>
<reference evidence="14" key="1">
    <citation type="submission" date="2025-08" db="UniProtKB">
        <authorList>
            <consortium name="RefSeq"/>
        </authorList>
    </citation>
    <scope>IDENTIFICATION</scope>
</reference>
<keyword evidence="3" id="KW-0808">Transferase</keyword>
<evidence type="ECO:0000256" key="2">
    <source>
        <dbReference type="ARBA" id="ARBA00010271"/>
    </source>
</evidence>
<keyword evidence="7" id="KW-0472">Membrane</keyword>
<dbReference type="PANTHER" id="PTHR48261">
    <property type="entry name" value="ACETYLGLUCOSAMINYLTRANSFERASE"/>
    <property type="match status" value="1"/>
</dbReference>
<evidence type="ECO:0000256" key="7">
    <source>
        <dbReference type="ARBA" id="ARBA00023136"/>
    </source>
</evidence>
<feature type="region of interest" description="Disordered" evidence="10">
    <location>
        <begin position="363"/>
        <end position="390"/>
    </location>
</feature>
<evidence type="ECO:0000256" key="4">
    <source>
        <dbReference type="ARBA" id="ARBA00022692"/>
    </source>
</evidence>
<keyword evidence="9" id="KW-0175">Coiled coil</keyword>
<keyword evidence="13" id="KW-1185">Reference proteome</keyword>
<feature type="domain" description="Glycosyl transferase 64" evidence="12">
    <location>
        <begin position="697"/>
        <end position="938"/>
    </location>
</feature>
<dbReference type="InterPro" id="IPR040911">
    <property type="entry name" value="Exostosin_GT47"/>
</dbReference>
<gene>
    <name evidence="14" type="primary">LOC101855221</name>
</gene>
<dbReference type="Pfam" id="PF03016">
    <property type="entry name" value="Exostosin_GT47"/>
    <property type="match status" value="1"/>
</dbReference>
<evidence type="ECO:0000259" key="11">
    <source>
        <dbReference type="Pfam" id="PF03016"/>
    </source>
</evidence>
<dbReference type="InterPro" id="IPR029044">
    <property type="entry name" value="Nucleotide-diphossugar_trans"/>
</dbReference>
<evidence type="ECO:0000256" key="3">
    <source>
        <dbReference type="ARBA" id="ARBA00022679"/>
    </source>
</evidence>
<evidence type="ECO:0000256" key="10">
    <source>
        <dbReference type="SAM" id="MobiDB-lite"/>
    </source>
</evidence>
<dbReference type="PANTHER" id="PTHR48261:SF4">
    <property type="entry name" value="EXOSTOSIN LIKE GLYCOSYLTRANSFERASE 3"/>
    <property type="match status" value="1"/>
</dbReference>
<evidence type="ECO:0000259" key="12">
    <source>
        <dbReference type="Pfam" id="PF09258"/>
    </source>
</evidence>
<sequence length="953" mass="106728">MKMCKVPSRSGQFLAHNLTLLKFLLLLLALAVSLSLVIHHYLANLSTAGDFQPDPHRTRLIDGLPGDPDSELPHARPASGSRQQEIEELRRIKASVSNELRQLENRRLHLQADITDYAGKIDALKAEHGVLNKEVSQIRVSLEHIRFEQEERRLHAPNIRAPHRILRTVDPQEPLDMPGSAHHCRMESCFDFSRCSLVSGFPVFLYDPHRYALPGHPVTPGVASAVLSYLSRSSYRTEDAASACLFVLVLGETSAGSAPPSAGDVEDMLLGLPHWAGDGRNHLLLTLASSLATADLLTGVATGRAMVAQPFFTDTAYRPGFDLVIPPNFGPSVREGMWRHLPQISPVRRKLLLSYLGEYSPLHSQHPPSDHRLQPHDFPDNSPRGGKVAGRRPLSAIDSSLLSSQTYFSHIEQAIVASLKSFQVSYQGSVDVDLSCGQFGRALTTPADWSLCDSASARRDRTIGSTFSLILLPLNASLESTLAFQTRLYEALNYGAIPVILGSHGLLPFAEVLRWESAAVVLPTPRVTEIPFFLQSFPDEAVSSLRLQGRHFFLNYLSSTESVLDTVLATLRSRLQIPPVTAREEPAPTAFPPGFVPLKYEGPEPEPESDEVLGPAETPFPSEAFRHNYSTSSVLDPFNSLGDPFTLYPYTPFEPVLPSEAKFKGSSFGFRPINRGAGGDGKDFSIALGGNTAREQFTVVMLTYDREVVLLQALQRFKGLPFLNKVLVVWNGEGPPSEDLRWPDIGVPIKVVKTRKNSLNNRFLPYEAIETEAVLSIDDDAHLRHDEIVFGFRVWREERTRVVGFPGRFHAWDVRHQSWNYNSNYSCELSMVLTGAAFFHKYYAYQYSYVMPQAIRDKVDEYMNCEDIAMNFLVAHITRKPPVKVTSRWTFRCPGCPSTLSSNSSHFEERHRCINFFSQVYGYMPLLYTQYRVDSVLFKTRISHDKTKCFKYI</sequence>
<evidence type="ECO:0000256" key="9">
    <source>
        <dbReference type="SAM" id="Coils"/>
    </source>
</evidence>
<evidence type="ECO:0000313" key="14">
    <source>
        <dbReference type="RefSeq" id="XP_012944743.1"/>
    </source>
</evidence>
<dbReference type="SUPFAM" id="SSF53448">
    <property type="entry name" value="Nucleotide-diphospho-sugar transferases"/>
    <property type="match status" value="1"/>
</dbReference>
<evidence type="ECO:0000256" key="1">
    <source>
        <dbReference type="ARBA" id="ARBA00004648"/>
    </source>
</evidence>
<name>A0ABM1ABW1_APLCA</name>
<comment type="similarity">
    <text evidence="2">Belongs to the glycosyltransferase 47 family.</text>
</comment>
<organism evidence="13 14">
    <name type="scientific">Aplysia californica</name>
    <name type="common">California sea hare</name>
    <dbReference type="NCBI Taxonomy" id="6500"/>
    <lineage>
        <taxon>Eukaryota</taxon>
        <taxon>Metazoa</taxon>
        <taxon>Spiralia</taxon>
        <taxon>Lophotrochozoa</taxon>
        <taxon>Mollusca</taxon>
        <taxon>Gastropoda</taxon>
        <taxon>Heterobranchia</taxon>
        <taxon>Euthyneura</taxon>
        <taxon>Tectipleura</taxon>
        <taxon>Aplysiida</taxon>
        <taxon>Aplysioidea</taxon>
        <taxon>Aplysiidae</taxon>
        <taxon>Aplysia</taxon>
    </lineage>
</organism>
<dbReference type="Proteomes" id="UP000694888">
    <property type="component" value="Unplaced"/>
</dbReference>
<feature type="compositionally biased region" description="Basic and acidic residues" evidence="10">
    <location>
        <begin position="368"/>
        <end position="379"/>
    </location>
</feature>
<keyword evidence="5" id="KW-0256">Endoplasmic reticulum</keyword>
<dbReference type="InterPro" id="IPR015338">
    <property type="entry name" value="GT64_dom"/>
</dbReference>
<keyword evidence="4" id="KW-0812">Transmembrane</keyword>
<dbReference type="InterPro" id="IPR004263">
    <property type="entry name" value="Exostosin"/>
</dbReference>
<feature type="domain" description="Exostosin GT47" evidence="11">
    <location>
        <begin position="221"/>
        <end position="536"/>
    </location>
</feature>
<feature type="region of interest" description="Disordered" evidence="10">
    <location>
        <begin position="54"/>
        <end position="84"/>
    </location>
</feature>
<feature type="coiled-coil region" evidence="9">
    <location>
        <begin position="86"/>
        <end position="120"/>
    </location>
</feature>
<protein>
    <submittedName>
        <fullName evidence="14">Exostosin-like 3</fullName>
    </submittedName>
</protein>
<evidence type="ECO:0000256" key="5">
    <source>
        <dbReference type="ARBA" id="ARBA00022824"/>
    </source>
</evidence>